<name>A0ABU8UM80_9ACTN</name>
<evidence type="ECO:0000313" key="3">
    <source>
        <dbReference type="EMBL" id="MEJ8670033.1"/>
    </source>
</evidence>
<feature type="compositionally biased region" description="Gly residues" evidence="1">
    <location>
        <begin position="330"/>
        <end position="339"/>
    </location>
</feature>
<dbReference type="CDD" id="cd07043">
    <property type="entry name" value="STAS_anti-anti-sigma_factors"/>
    <property type="match status" value="1"/>
</dbReference>
<proteinExistence type="predicted"/>
<sequence>MAVRRLDIHRRDKGERALVTLLGEVGPATAPLLRAALEQCLRDGMTVIDVDLTTVGSCDAKGLDVFLTASRRAERVHAALWLHHPCAQITRLLAATGSAPLLLAAPAHAVPPALLHDLLDTSASVGSAGGTRASGGRAEVPVLKDGIRLRRLNRWQAEGMREEIADLAVATVAGSSGQAHRERVDFLWRLAVSARRPGFALLLAETTVLVGCSFGFPVSPEGCSERGLQECIGRLAGGTGFLLLTQVVAQHQGQHRDIGRRLQQRLLADRHAALGVALLHPADLAGQAAYESWGWLNRGELLGLPGRGAPCVLTLSRDSGPPVPASRAPGGPGRSGRGGPLPNRPGPAADLGDIGGRL</sequence>
<protein>
    <submittedName>
        <fullName evidence="3">STAS domain-containing protein</fullName>
    </submittedName>
</protein>
<feature type="region of interest" description="Disordered" evidence="1">
    <location>
        <begin position="315"/>
        <end position="358"/>
    </location>
</feature>
<evidence type="ECO:0000259" key="2">
    <source>
        <dbReference type="PROSITE" id="PS50801"/>
    </source>
</evidence>
<dbReference type="InterPro" id="IPR002645">
    <property type="entry name" value="STAS_dom"/>
</dbReference>
<dbReference type="PROSITE" id="PS50801">
    <property type="entry name" value="STAS"/>
    <property type="match status" value="1"/>
</dbReference>
<keyword evidence="4" id="KW-1185">Reference proteome</keyword>
<organism evidence="3 4">
    <name type="scientific">Streptomyces machairae</name>
    <dbReference type="NCBI Taxonomy" id="3134109"/>
    <lineage>
        <taxon>Bacteria</taxon>
        <taxon>Bacillati</taxon>
        <taxon>Actinomycetota</taxon>
        <taxon>Actinomycetes</taxon>
        <taxon>Kitasatosporales</taxon>
        <taxon>Streptomycetaceae</taxon>
        <taxon>Streptomyces</taxon>
    </lineage>
</organism>
<evidence type="ECO:0000313" key="4">
    <source>
        <dbReference type="Proteomes" id="UP001376459"/>
    </source>
</evidence>
<dbReference type="EMBL" id="JBBKAK010000001">
    <property type="protein sequence ID" value="MEJ8670033.1"/>
    <property type="molecule type" value="Genomic_DNA"/>
</dbReference>
<reference evidence="3 4" key="1">
    <citation type="submission" date="2024-03" db="EMBL/GenBank/DDBJ databases">
        <title>Novel Streptomyces species of biotechnological and ecological value are a feature of Machair soil.</title>
        <authorList>
            <person name="Prole J.R."/>
            <person name="Goodfellow M."/>
            <person name="Allenby N."/>
            <person name="Ward A.C."/>
        </authorList>
    </citation>
    <scope>NUCLEOTIDE SEQUENCE [LARGE SCALE GENOMIC DNA]</scope>
    <source>
        <strain evidence="3 4">MS1.AVA.1</strain>
    </source>
</reference>
<dbReference type="SUPFAM" id="SSF52091">
    <property type="entry name" value="SpoIIaa-like"/>
    <property type="match status" value="1"/>
</dbReference>
<comment type="caution">
    <text evidence="3">The sequence shown here is derived from an EMBL/GenBank/DDBJ whole genome shotgun (WGS) entry which is preliminary data.</text>
</comment>
<dbReference type="InterPro" id="IPR036513">
    <property type="entry name" value="STAS_dom_sf"/>
</dbReference>
<accession>A0ABU8UM80</accession>
<gene>
    <name evidence="3" type="ORF">WKI71_21315</name>
</gene>
<dbReference type="InterPro" id="IPR058548">
    <property type="entry name" value="MlaB-like_STAS"/>
</dbReference>
<feature type="domain" description="STAS" evidence="2">
    <location>
        <begin position="18"/>
        <end position="97"/>
    </location>
</feature>
<evidence type="ECO:0000256" key="1">
    <source>
        <dbReference type="SAM" id="MobiDB-lite"/>
    </source>
</evidence>
<dbReference type="Gene3D" id="3.30.750.24">
    <property type="entry name" value="STAS domain"/>
    <property type="match status" value="1"/>
</dbReference>
<dbReference type="Pfam" id="PF13466">
    <property type="entry name" value="STAS_2"/>
    <property type="match status" value="1"/>
</dbReference>
<dbReference type="Proteomes" id="UP001376459">
    <property type="component" value="Unassembled WGS sequence"/>
</dbReference>